<dbReference type="PROSITE" id="PS00868">
    <property type="entry name" value="CYS_MET_METAB_PP"/>
    <property type="match status" value="1"/>
</dbReference>
<dbReference type="GO" id="GO:0016740">
    <property type="term" value="F:transferase activity"/>
    <property type="evidence" value="ECO:0007669"/>
    <property type="project" value="UniProtKB-KW"/>
</dbReference>
<dbReference type="InterPro" id="IPR054542">
    <property type="entry name" value="Cys_met_metab_PP"/>
</dbReference>
<evidence type="ECO:0000256" key="3">
    <source>
        <dbReference type="ARBA" id="ARBA00022898"/>
    </source>
</evidence>
<reference evidence="10" key="1">
    <citation type="journal article" date="2021" name="ISME J.">
        <title>Evolutionary origin and ecological implication of a unique nif island in free-living Bradyrhizobium lineages.</title>
        <authorList>
            <person name="Tao J."/>
        </authorList>
    </citation>
    <scope>NUCLEOTIDE SEQUENCE [LARGE SCALE GENOMIC DNA]</scope>
    <source>
        <strain evidence="10">SZCCT0094</strain>
    </source>
</reference>
<accession>A0ABS5G9X3</accession>
<sequence length="388" mass="41783">MHDLTCCVQHPAVSHDGFSSLAVPTYRASTIVYDDPESFARRSERGLDGYTYGLHGTPTTRTLEAQLTALHRGVRTMLVPSGQAAVAVTMLAVLLPGQKVLIPDTTYSPVRKLCEDYLAPRGISHAAYDPLIGSGIADLIDPQTRLIWMESPGSGTMEVQDVPTIARIARAKGVLTGCDNTWAGPLLFKPLIHGVDIAVEALTKYVGGHSDLLLGSITVNDPTLRKSIKDVLRLVGIGVSPDEAALALRGIETMGVRMAHTGRIAREFAQRLQTSAVVSRVLHPALPSCPGHETWKRDFAGSSAVFSIVVRPEFRERVYPAMAALRVFAIGASWGGTRSLIAPMNVAGDRTVRRWDSSESLVRISVGLEEPGELWSDVESFLAAIAAT</sequence>
<dbReference type="EMBL" id="JAFCLK010000019">
    <property type="protein sequence ID" value="MBR1138127.1"/>
    <property type="molecule type" value="Genomic_DNA"/>
</dbReference>
<name>A0ABS5G9X3_9BRAD</name>
<dbReference type="SUPFAM" id="SSF53383">
    <property type="entry name" value="PLP-dependent transferases"/>
    <property type="match status" value="1"/>
</dbReference>
<dbReference type="PANTHER" id="PTHR43500">
    <property type="entry name" value="CYSTATHIONINE BETA-LYASE-RELATED"/>
    <property type="match status" value="1"/>
</dbReference>
<dbReference type="RefSeq" id="WP_211400651.1">
    <property type="nucleotide sequence ID" value="NZ_JAFCLK010000019.1"/>
</dbReference>
<comment type="similarity">
    <text evidence="2 8">Belongs to the trans-sulfuration enzymes family.</text>
</comment>
<dbReference type="PANTHER" id="PTHR43500:SF1">
    <property type="entry name" value="CYSTATHIONINE BETA-LYASE-RELATED"/>
    <property type="match status" value="1"/>
</dbReference>
<dbReference type="Gene3D" id="3.90.1150.10">
    <property type="entry name" value="Aspartate Aminotransferase, domain 1"/>
    <property type="match status" value="1"/>
</dbReference>
<dbReference type="InterPro" id="IPR015421">
    <property type="entry name" value="PyrdxlP-dep_Trfase_major"/>
</dbReference>
<keyword evidence="10" id="KW-1185">Reference proteome</keyword>
<evidence type="ECO:0000256" key="7">
    <source>
        <dbReference type="ARBA" id="ARBA00047625"/>
    </source>
</evidence>
<dbReference type="InterPro" id="IPR000277">
    <property type="entry name" value="Cys/Met-Metab_PyrdxlP-dep_enz"/>
</dbReference>
<evidence type="ECO:0000256" key="1">
    <source>
        <dbReference type="ARBA" id="ARBA00001933"/>
    </source>
</evidence>
<comment type="pathway">
    <text evidence="5">Amino-acid biosynthesis; L-methionine biosynthesis via de novo pathway; L-homocysteine from L-cystathionine: step 1/1.</text>
</comment>
<keyword evidence="3 8" id="KW-0663">Pyridoxal phosphate</keyword>
<evidence type="ECO:0000313" key="9">
    <source>
        <dbReference type="EMBL" id="MBR1138127.1"/>
    </source>
</evidence>
<gene>
    <name evidence="9" type="ORF">JQ619_20340</name>
</gene>
<evidence type="ECO:0000256" key="8">
    <source>
        <dbReference type="RuleBase" id="RU362118"/>
    </source>
</evidence>
<protein>
    <submittedName>
        <fullName evidence="9">PLP-dependent transferase</fullName>
    </submittedName>
</protein>
<keyword evidence="4" id="KW-0456">Lyase</keyword>
<evidence type="ECO:0000256" key="5">
    <source>
        <dbReference type="ARBA" id="ARBA00046315"/>
    </source>
</evidence>
<evidence type="ECO:0000256" key="6">
    <source>
        <dbReference type="ARBA" id="ARBA00047517"/>
    </source>
</evidence>
<evidence type="ECO:0000256" key="4">
    <source>
        <dbReference type="ARBA" id="ARBA00023239"/>
    </source>
</evidence>
<dbReference type="PIRSF" id="PIRSF001434">
    <property type="entry name" value="CGS"/>
    <property type="match status" value="1"/>
</dbReference>
<keyword evidence="9" id="KW-0808">Transferase</keyword>
<dbReference type="Gene3D" id="3.40.640.10">
    <property type="entry name" value="Type I PLP-dependent aspartate aminotransferase-like (Major domain)"/>
    <property type="match status" value="1"/>
</dbReference>
<evidence type="ECO:0000313" key="10">
    <source>
        <dbReference type="Proteomes" id="UP001314635"/>
    </source>
</evidence>
<comment type="caution">
    <text evidence="9">The sequence shown here is derived from an EMBL/GenBank/DDBJ whole genome shotgun (WGS) entry which is preliminary data.</text>
</comment>
<proteinExistence type="inferred from homology"/>
<evidence type="ECO:0000256" key="2">
    <source>
        <dbReference type="ARBA" id="ARBA00009077"/>
    </source>
</evidence>
<comment type="cofactor">
    <cofactor evidence="1 8">
        <name>pyridoxal 5'-phosphate</name>
        <dbReference type="ChEBI" id="CHEBI:597326"/>
    </cofactor>
</comment>
<organism evidence="9 10">
    <name type="scientific">Bradyrhizobium denitrificans</name>
    <dbReference type="NCBI Taxonomy" id="2734912"/>
    <lineage>
        <taxon>Bacteria</taxon>
        <taxon>Pseudomonadati</taxon>
        <taxon>Pseudomonadota</taxon>
        <taxon>Alphaproteobacteria</taxon>
        <taxon>Hyphomicrobiales</taxon>
        <taxon>Nitrobacteraceae</taxon>
        <taxon>Bradyrhizobium</taxon>
    </lineage>
</organism>
<dbReference type="InterPro" id="IPR015422">
    <property type="entry name" value="PyrdxlP-dep_Trfase_small"/>
</dbReference>
<dbReference type="Proteomes" id="UP001314635">
    <property type="component" value="Unassembled WGS sequence"/>
</dbReference>
<dbReference type="InterPro" id="IPR015424">
    <property type="entry name" value="PyrdxlP-dep_Trfase"/>
</dbReference>
<dbReference type="InterPro" id="IPR006233">
    <property type="entry name" value="Cys_b_lyase_bac"/>
</dbReference>
<comment type="catalytic activity">
    <reaction evidence="7">
        <text>an S-substituted L-cysteine + H2O = a thiol + pyruvate + NH4(+)</text>
        <dbReference type="Rhea" id="RHEA:18121"/>
        <dbReference type="ChEBI" id="CHEBI:15361"/>
        <dbReference type="ChEBI" id="CHEBI:15377"/>
        <dbReference type="ChEBI" id="CHEBI:28938"/>
        <dbReference type="ChEBI" id="CHEBI:29256"/>
        <dbReference type="ChEBI" id="CHEBI:58717"/>
        <dbReference type="EC" id="4.4.1.13"/>
    </reaction>
</comment>
<dbReference type="Pfam" id="PF01053">
    <property type="entry name" value="Cys_Met_Meta_PP"/>
    <property type="match status" value="1"/>
</dbReference>
<comment type="catalytic activity">
    <reaction evidence="6">
        <text>L,L-cystathionine + H2O = L-homocysteine + pyruvate + NH4(+)</text>
        <dbReference type="Rhea" id="RHEA:13965"/>
        <dbReference type="ChEBI" id="CHEBI:15361"/>
        <dbReference type="ChEBI" id="CHEBI:15377"/>
        <dbReference type="ChEBI" id="CHEBI:28938"/>
        <dbReference type="ChEBI" id="CHEBI:58161"/>
        <dbReference type="ChEBI" id="CHEBI:58199"/>
    </reaction>
</comment>